<sequence>MTLPAMASSAVRSDAVHAHEEGSPQRREFQNKMKLAKWKLKELDNKAPPDRPGIAIKIVDPEDSQE</sequence>
<evidence type="ECO:0000256" key="1">
    <source>
        <dbReference type="SAM" id="MobiDB-lite"/>
    </source>
</evidence>
<feature type="region of interest" description="Disordered" evidence="1">
    <location>
        <begin position="44"/>
        <end position="66"/>
    </location>
</feature>
<organism evidence="2 3">
    <name type="scientific">Bradyrhizobium centrolobii</name>
    <dbReference type="NCBI Taxonomy" id="1505087"/>
    <lineage>
        <taxon>Bacteria</taxon>
        <taxon>Pseudomonadati</taxon>
        <taxon>Pseudomonadota</taxon>
        <taxon>Alphaproteobacteria</taxon>
        <taxon>Hyphomicrobiales</taxon>
        <taxon>Nitrobacteraceae</taxon>
        <taxon>Bradyrhizobium</taxon>
    </lineage>
</organism>
<feature type="region of interest" description="Disordered" evidence="1">
    <location>
        <begin position="1"/>
        <end position="29"/>
    </location>
</feature>
<protein>
    <submittedName>
        <fullName evidence="2">Uncharacterized protein</fullName>
    </submittedName>
</protein>
<evidence type="ECO:0000313" key="2">
    <source>
        <dbReference type="EMBL" id="OAE99878.1"/>
    </source>
</evidence>
<accession>A0A176YAE3</accession>
<reference evidence="2 3" key="1">
    <citation type="submission" date="2016-03" db="EMBL/GenBank/DDBJ databases">
        <title>Draft Genome Sequence of the Strain BR 10245 (Bradyrhizobium sp.) isolated from nodules of Centrolobium paraense.</title>
        <authorList>
            <person name="Simoes-Araujo J.L.Sr."/>
            <person name="Barauna A.C."/>
            <person name="Silva K."/>
            <person name="Zilli J.E."/>
        </authorList>
    </citation>
    <scope>NUCLEOTIDE SEQUENCE [LARGE SCALE GENOMIC DNA]</scope>
    <source>
        <strain evidence="2 3">BR 10245</strain>
    </source>
</reference>
<feature type="compositionally biased region" description="Basic and acidic residues" evidence="1">
    <location>
        <begin position="14"/>
        <end position="29"/>
    </location>
</feature>
<dbReference type="EMBL" id="LUUB01000114">
    <property type="protein sequence ID" value="OAE99878.1"/>
    <property type="molecule type" value="Genomic_DNA"/>
</dbReference>
<name>A0A176YAE3_9BRAD</name>
<dbReference type="Proteomes" id="UP000076959">
    <property type="component" value="Unassembled WGS sequence"/>
</dbReference>
<gene>
    <name evidence="2" type="ORF">AYJ54_31795</name>
</gene>
<keyword evidence="3" id="KW-1185">Reference proteome</keyword>
<proteinExistence type="predicted"/>
<dbReference type="AlphaFoldDB" id="A0A176YAE3"/>
<evidence type="ECO:0000313" key="3">
    <source>
        <dbReference type="Proteomes" id="UP000076959"/>
    </source>
</evidence>
<comment type="caution">
    <text evidence="2">The sequence shown here is derived from an EMBL/GenBank/DDBJ whole genome shotgun (WGS) entry which is preliminary data.</text>
</comment>